<dbReference type="PATRIC" id="fig|1227482.3.peg.3067"/>
<evidence type="ECO:0000313" key="3">
    <source>
        <dbReference type="EMBL" id="EMA57088.1"/>
    </source>
</evidence>
<feature type="transmembrane region" description="Helical" evidence="2">
    <location>
        <begin position="7"/>
        <end position="26"/>
    </location>
</feature>
<keyword evidence="2" id="KW-0472">Membrane</keyword>
<comment type="caution">
    <text evidence="3">The sequence shown here is derived from an EMBL/GenBank/DDBJ whole genome shotgun (WGS) entry which is preliminary data.</text>
</comment>
<keyword evidence="2" id="KW-0812">Transmembrane</keyword>
<proteinExistence type="predicted"/>
<dbReference type="OrthoDB" id="331029at2157"/>
<organism evidence="3 4">
    <name type="scientific">Halorubrum lipolyticum DSM 21995</name>
    <dbReference type="NCBI Taxonomy" id="1227482"/>
    <lineage>
        <taxon>Archaea</taxon>
        <taxon>Methanobacteriati</taxon>
        <taxon>Methanobacteriota</taxon>
        <taxon>Stenosarchaea group</taxon>
        <taxon>Halobacteria</taxon>
        <taxon>Halobacteriales</taxon>
        <taxon>Haloferacaceae</taxon>
        <taxon>Halorubrum</taxon>
    </lineage>
</organism>
<gene>
    <name evidence="3" type="ORF">C469_15188</name>
</gene>
<dbReference type="AlphaFoldDB" id="M0NHP5"/>
<sequence length="84" mass="8588">MLSPGNPYVLPSVLVAAGAYLAATLLTDASLLVRLGLLALLAGVVPIVLNRLLGGGSADDWRDEPIEGAEQGDDDGATDESREA</sequence>
<dbReference type="InterPro" id="IPR058293">
    <property type="entry name" value="DUF7987"/>
</dbReference>
<evidence type="ECO:0000256" key="2">
    <source>
        <dbReference type="SAM" id="Phobius"/>
    </source>
</evidence>
<dbReference type="Pfam" id="PF25949">
    <property type="entry name" value="DUF7987"/>
    <property type="match status" value="1"/>
</dbReference>
<feature type="region of interest" description="Disordered" evidence="1">
    <location>
        <begin position="55"/>
        <end position="84"/>
    </location>
</feature>
<dbReference type="EMBL" id="AOJG01000041">
    <property type="protein sequence ID" value="EMA57088.1"/>
    <property type="molecule type" value="Genomic_DNA"/>
</dbReference>
<accession>M0NHP5</accession>
<evidence type="ECO:0000256" key="1">
    <source>
        <dbReference type="SAM" id="MobiDB-lite"/>
    </source>
</evidence>
<reference evidence="3 4" key="1">
    <citation type="journal article" date="2014" name="PLoS Genet.">
        <title>Phylogenetically driven sequencing of extremely halophilic archaea reveals strategies for static and dynamic osmo-response.</title>
        <authorList>
            <person name="Becker E.A."/>
            <person name="Seitzer P.M."/>
            <person name="Tritt A."/>
            <person name="Larsen D."/>
            <person name="Krusor M."/>
            <person name="Yao A.I."/>
            <person name="Wu D."/>
            <person name="Madern D."/>
            <person name="Eisen J.A."/>
            <person name="Darling A.E."/>
            <person name="Facciotti M.T."/>
        </authorList>
    </citation>
    <scope>NUCLEOTIDE SEQUENCE [LARGE SCALE GENOMIC DNA]</scope>
    <source>
        <strain evidence="3 4">DSM 21995</strain>
    </source>
</reference>
<feature type="transmembrane region" description="Helical" evidence="2">
    <location>
        <begin position="32"/>
        <end position="53"/>
    </location>
</feature>
<evidence type="ECO:0000313" key="4">
    <source>
        <dbReference type="Proteomes" id="UP000011650"/>
    </source>
</evidence>
<keyword evidence="4" id="KW-1185">Reference proteome</keyword>
<name>M0NHP5_9EURY</name>
<keyword evidence="2" id="KW-1133">Transmembrane helix</keyword>
<dbReference type="Proteomes" id="UP000011650">
    <property type="component" value="Unassembled WGS sequence"/>
</dbReference>
<protein>
    <submittedName>
        <fullName evidence="3">Uncharacterized protein</fullName>
    </submittedName>
</protein>
<dbReference type="RefSeq" id="WP_008008088.1">
    <property type="nucleotide sequence ID" value="NZ_AOJG01000041.1"/>
</dbReference>
<feature type="compositionally biased region" description="Acidic residues" evidence="1">
    <location>
        <begin position="66"/>
        <end position="78"/>
    </location>
</feature>